<evidence type="ECO:0000313" key="10">
    <source>
        <dbReference type="EMBL" id="GFR19458.1"/>
    </source>
</evidence>
<sequence length="898" mass="99122">MDFDFNDNHSTAKNNSNDSGLLIGNAENGHLTVKSPSTHSTPVMDQDMTVVNNNIQHETSSGSFTKDKTLSNNGEENDAFSKTINLSLESTVKNIKCSPLKTDIADINPINISKCSYNISNELNDADSQNCANNSITEDSKNSANILCPIAMDIVDFSFKDSDNISGNIPEVQMPDSSSNFNGEIMSRITDFYLVKDVAVHLASKEQKSLTANVAAEDIESKSASEILESVNATGNPIDPISALISSNNSTNNVPVDSYKVDSDYKMFENSINDPIRDFSNIDSVSKVPENPMNDIVKKLSNADLVSEVSENSTLKPVEDFANVHSTSKVPVTPVNKPAGDFSAVDTLPENPTCDFPGDFSAGDPISQVPENSVNKPAGDFSVNTPSQVPENPVNKPAGDLAVVDTPSQVPENQVNKPAGDFAIGDSVSQVPEILINTSDGNLSIADVSSQILEKPIHKPTEGFSNSGVEFKVPENSKNEQFESSDAGCSSYKNLKNMYSMPDCFSNVDSVNKDSTANAVEQLTNEDLTFKMSEDQFSNPSDQFLDVDFGFKIPENPVTNECDEEFTDAVQFFKDPNSFQFLENIKTSAQPESTIPRSSLYVKFDPLMSKVSPNIPKPDNTLISNATKEAQEVSSEKISPVPEVINKHLVDVGVRESTGNILISFDSPRKSISKDTKTSLILSPPKLYTEDELQQKLKIHELTTQEIYLKKQREMESQMTKRDNLIKIQKAALEEFLSIMSDKFDEFKKAQAKIELFETENKKLKDDLKTSTEDLQSVENTFADFHKRYEQCKGMLKTYKDNEEHLKQVISDLQNKVKEQEQMYSMLQERTEEMLEKANSEVFNAKRAGEGQVAVLNAQLKKAEMKIASLESDIKQIKIENSQLGGICDDLMAKVSRS</sequence>
<proteinExistence type="inferred from homology"/>
<dbReference type="Pfam" id="PF05010">
    <property type="entry name" value="TACC_C"/>
    <property type="match status" value="1"/>
</dbReference>
<dbReference type="OrthoDB" id="10255048at2759"/>
<dbReference type="InterPro" id="IPR039915">
    <property type="entry name" value="TACC"/>
</dbReference>
<evidence type="ECO:0000256" key="5">
    <source>
        <dbReference type="ARBA" id="ARBA00023054"/>
    </source>
</evidence>
<gene>
    <name evidence="10" type="primary">tacc3</name>
    <name evidence="10" type="ORF">TNCT_678051</name>
</gene>
<accession>A0A8X6HB83</accession>
<evidence type="ECO:0000256" key="7">
    <source>
        <dbReference type="SAM" id="Coils"/>
    </source>
</evidence>
<organism evidence="10 11">
    <name type="scientific">Trichonephila clavata</name>
    <name type="common">Joro spider</name>
    <name type="synonym">Nephila clavata</name>
    <dbReference type="NCBI Taxonomy" id="2740835"/>
    <lineage>
        <taxon>Eukaryota</taxon>
        <taxon>Metazoa</taxon>
        <taxon>Ecdysozoa</taxon>
        <taxon>Arthropoda</taxon>
        <taxon>Chelicerata</taxon>
        <taxon>Arachnida</taxon>
        <taxon>Araneae</taxon>
        <taxon>Araneomorphae</taxon>
        <taxon>Entelegynae</taxon>
        <taxon>Araneoidea</taxon>
        <taxon>Nephilidae</taxon>
        <taxon>Trichonephila</taxon>
    </lineage>
</organism>
<keyword evidence="4" id="KW-0597">Phosphoprotein</keyword>
<dbReference type="GO" id="GO:0007052">
    <property type="term" value="P:mitotic spindle organization"/>
    <property type="evidence" value="ECO:0007669"/>
    <property type="project" value="InterPro"/>
</dbReference>
<keyword evidence="3" id="KW-0963">Cytoplasm</keyword>
<evidence type="ECO:0000259" key="9">
    <source>
        <dbReference type="Pfam" id="PF05010"/>
    </source>
</evidence>
<reference evidence="10" key="1">
    <citation type="submission" date="2020-07" db="EMBL/GenBank/DDBJ databases">
        <title>Multicomponent nature underlies the extraordinary mechanical properties of spider dragline silk.</title>
        <authorList>
            <person name="Kono N."/>
            <person name="Nakamura H."/>
            <person name="Mori M."/>
            <person name="Yoshida Y."/>
            <person name="Ohtoshi R."/>
            <person name="Malay A.D."/>
            <person name="Moran D.A.P."/>
            <person name="Tomita M."/>
            <person name="Numata K."/>
            <person name="Arakawa K."/>
        </authorList>
    </citation>
    <scope>NUCLEOTIDE SEQUENCE</scope>
</reference>
<evidence type="ECO:0000256" key="1">
    <source>
        <dbReference type="ARBA" id="ARBA00004245"/>
    </source>
</evidence>
<dbReference type="Gene3D" id="1.20.5.1700">
    <property type="match status" value="1"/>
</dbReference>
<dbReference type="GO" id="GO:0005737">
    <property type="term" value="C:cytoplasm"/>
    <property type="evidence" value="ECO:0007669"/>
    <property type="project" value="TreeGrafter"/>
</dbReference>
<feature type="compositionally biased region" description="Polar residues" evidence="8">
    <location>
        <begin position="34"/>
        <end position="44"/>
    </location>
</feature>
<protein>
    <submittedName>
        <fullName evidence="10">Transforming acidic coiled-coil-containing protein 3</fullName>
    </submittedName>
</protein>
<comment type="subcellular location">
    <subcellularLocation>
        <location evidence="1">Cytoplasm</location>
        <location evidence="1">Cytoskeleton</location>
    </subcellularLocation>
</comment>
<evidence type="ECO:0000256" key="3">
    <source>
        <dbReference type="ARBA" id="ARBA00022490"/>
    </source>
</evidence>
<dbReference type="PANTHER" id="PTHR13924:SF10">
    <property type="entry name" value="TRANSFORMING ACIDIC COILED-COIL PROTEIN, ISOFORM K"/>
    <property type="match status" value="1"/>
</dbReference>
<evidence type="ECO:0000256" key="6">
    <source>
        <dbReference type="ARBA" id="ARBA00023212"/>
    </source>
</evidence>
<evidence type="ECO:0000313" key="11">
    <source>
        <dbReference type="Proteomes" id="UP000887116"/>
    </source>
</evidence>
<dbReference type="EMBL" id="BMAO01017941">
    <property type="protein sequence ID" value="GFR19458.1"/>
    <property type="molecule type" value="Genomic_DNA"/>
</dbReference>
<evidence type="ECO:0000256" key="2">
    <source>
        <dbReference type="ARBA" id="ARBA00009423"/>
    </source>
</evidence>
<name>A0A8X6HB83_TRICU</name>
<comment type="caution">
    <text evidence="10">The sequence shown here is derived from an EMBL/GenBank/DDBJ whole genome shotgun (WGS) entry which is preliminary data.</text>
</comment>
<dbReference type="AlphaFoldDB" id="A0A8X6HB83"/>
<feature type="compositionally biased region" description="Polar residues" evidence="8">
    <location>
        <begin position="8"/>
        <end position="19"/>
    </location>
</feature>
<feature type="region of interest" description="Disordered" evidence="8">
    <location>
        <begin position="1"/>
        <end position="44"/>
    </location>
</feature>
<evidence type="ECO:0000256" key="4">
    <source>
        <dbReference type="ARBA" id="ARBA00022553"/>
    </source>
</evidence>
<comment type="similarity">
    <text evidence="2">Belongs to the TACC family.</text>
</comment>
<dbReference type="SUPFAM" id="SSF57997">
    <property type="entry name" value="Tropomyosin"/>
    <property type="match status" value="1"/>
</dbReference>
<keyword evidence="5 7" id="KW-0175">Coiled coil</keyword>
<feature type="domain" description="Transforming acidic coiled-coil-containing protein C-terminal" evidence="9">
    <location>
        <begin position="690"/>
        <end position="891"/>
    </location>
</feature>
<dbReference type="InterPro" id="IPR007707">
    <property type="entry name" value="TACC_C"/>
</dbReference>
<evidence type="ECO:0000256" key="8">
    <source>
        <dbReference type="SAM" id="MobiDB-lite"/>
    </source>
</evidence>
<dbReference type="PANTHER" id="PTHR13924">
    <property type="entry name" value="TRANSFORMING ACIDIC COILED-COIL CONTAINING PROTEIN 1/2"/>
    <property type="match status" value="1"/>
</dbReference>
<dbReference type="Proteomes" id="UP000887116">
    <property type="component" value="Unassembled WGS sequence"/>
</dbReference>
<keyword evidence="11" id="KW-1185">Reference proteome</keyword>
<dbReference type="GO" id="GO:0005856">
    <property type="term" value="C:cytoskeleton"/>
    <property type="evidence" value="ECO:0007669"/>
    <property type="project" value="UniProtKB-SubCell"/>
</dbReference>
<keyword evidence="6" id="KW-0206">Cytoskeleton</keyword>
<feature type="coiled-coil region" evidence="7">
    <location>
        <begin position="747"/>
        <end position="880"/>
    </location>
</feature>